<dbReference type="SUPFAM" id="SSF48264">
    <property type="entry name" value="Cytochrome P450"/>
    <property type="match status" value="1"/>
</dbReference>
<evidence type="ECO:0000256" key="7">
    <source>
        <dbReference type="PIRSR" id="PIRSR602403-1"/>
    </source>
</evidence>
<dbReference type="EMBL" id="SRPS01000208">
    <property type="protein sequence ID" value="KAG5962869.1"/>
    <property type="molecule type" value="Genomic_DNA"/>
</dbReference>
<dbReference type="PRINTS" id="PR00385">
    <property type="entry name" value="P450"/>
</dbReference>
<dbReference type="InterPro" id="IPR050121">
    <property type="entry name" value="Cytochrome_P450_monoxygenase"/>
</dbReference>
<dbReference type="GO" id="GO:0020037">
    <property type="term" value="F:heme binding"/>
    <property type="evidence" value="ECO:0007669"/>
    <property type="project" value="InterPro"/>
</dbReference>
<keyword evidence="4 7" id="KW-0479">Metal-binding</keyword>
<dbReference type="PRINTS" id="PR00465">
    <property type="entry name" value="EP450IV"/>
</dbReference>
<protein>
    <submittedName>
        <fullName evidence="10">Uncharacterized protein</fullName>
    </submittedName>
</protein>
<dbReference type="InterPro" id="IPR017972">
    <property type="entry name" value="Cyt_P450_CS"/>
</dbReference>
<evidence type="ECO:0000256" key="9">
    <source>
        <dbReference type="SAM" id="SignalP"/>
    </source>
</evidence>
<dbReference type="GO" id="GO:0005506">
    <property type="term" value="F:iron ion binding"/>
    <property type="evidence" value="ECO:0007669"/>
    <property type="project" value="InterPro"/>
</dbReference>
<evidence type="ECO:0000256" key="8">
    <source>
        <dbReference type="RuleBase" id="RU000461"/>
    </source>
</evidence>
<dbReference type="InterPro" id="IPR036396">
    <property type="entry name" value="Cyt_P450_sf"/>
</dbReference>
<evidence type="ECO:0000313" key="11">
    <source>
        <dbReference type="Proteomes" id="UP000784919"/>
    </source>
</evidence>
<sequence length="508" mass="57731">MTGNFFALVFALLLSLAVGRVVYALFWSPYKDIPGPRLCKITRYWIVYQDMWLRRSKKIGEWHHTYGDVVLIAPGEISFSSVSLTKEIYGSTGRHPKGHYFDNFMFYGERPLFCTLGVKEHRQVLKRTFAFYQPTAIYQSSTLQPIWNNVGKLIDRIKKEIEGHPTVDVLLYCNFFSFDNITGLVYGPHLGARTIEESDCEERKILEGWKEVEVWNNLSYNFPLVHRIIRAALSYAKSDPTFLSAEERLTDWNMEKVTCARNNPDKMIAGSLLYQLSDAKTPDGEPLSISWIASEILDNLHAAQTTVALALTYTLWNLARHSEWQDRVREELHALPRKADGSPEFSDILHAPILDACIRESSRCNPLSSGRAERVVPVEKPYSNIVLPAGTIVSTSTWSMHHRTDVFEDAHSYKPERWLNADEDTLRAMESCYMPFGYGARLCLGKAFALAEIKLLLAGVVMEFEFWNGPQSTTEWNMEQLGTQNAMPRGQRCDLNFGLSGVGTSKAG</sequence>
<keyword evidence="3 7" id="KW-0349">Heme</keyword>
<proteinExistence type="inferred from homology"/>
<dbReference type="AlphaFoldDB" id="A0A9P7MPC7"/>
<dbReference type="PANTHER" id="PTHR24305:SF166">
    <property type="entry name" value="CYTOCHROME P450 12A4, MITOCHONDRIAL-RELATED"/>
    <property type="match status" value="1"/>
</dbReference>
<accession>A0A9P7MPC7</accession>
<dbReference type="PROSITE" id="PS00086">
    <property type="entry name" value="CYTOCHROME_P450"/>
    <property type="match status" value="1"/>
</dbReference>
<evidence type="ECO:0000256" key="6">
    <source>
        <dbReference type="ARBA" id="ARBA00023033"/>
    </source>
</evidence>
<organism evidence="10 11">
    <name type="scientific">Claviceps arundinis</name>
    <dbReference type="NCBI Taxonomy" id="1623583"/>
    <lineage>
        <taxon>Eukaryota</taxon>
        <taxon>Fungi</taxon>
        <taxon>Dikarya</taxon>
        <taxon>Ascomycota</taxon>
        <taxon>Pezizomycotina</taxon>
        <taxon>Sordariomycetes</taxon>
        <taxon>Hypocreomycetidae</taxon>
        <taxon>Hypocreales</taxon>
        <taxon>Clavicipitaceae</taxon>
        <taxon>Claviceps</taxon>
    </lineage>
</organism>
<evidence type="ECO:0000313" key="10">
    <source>
        <dbReference type="EMBL" id="KAG5962869.1"/>
    </source>
</evidence>
<comment type="cofactor">
    <cofactor evidence="1 7">
        <name>heme</name>
        <dbReference type="ChEBI" id="CHEBI:30413"/>
    </cofactor>
</comment>
<comment type="caution">
    <text evidence="10">The sequence shown here is derived from an EMBL/GenBank/DDBJ whole genome shotgun (WGS) entry which is preliminary data.</text>
</comment>
<feature type="chain" id="PRO_5040326431" evidence="9">
    <location>
        <begin position="20"/>
        <end position="508"/>
    </location>
</feature>
<evidence type="ECO:0000256" key="3">
    <source>
        <dbReference type="ARBA" id="ARBA00022617"/>
    </source>
</evidence>
<evidence type="ECO:0000256" key="2">
    <source>
        <dbReference type="ARBA" id="ARBA00010617"/>
    </source>
</evidence>
<evidence type="ECO:0000256" key="5">
    <source>
        <dbReference type="ARBA" id="ARBA00023004"/>
    </source>
</evidence>
<dbReference type="PANTHER" id="PTHR24305">
    <property type="entry name" value="CYTOCHROME P450"/>
    <property type="match status" value="1"/>
</dbReference>
<feature type="binding site" description="axial binding residue" evidence="7">
    <location>
        <position position="443"/>
    </location>
    <ligand>
        <name>heme</name>
        <dbReference type="ChEBI" id="CHEBI:30413"/>
    </ligand>
    <ligandPart>
        <name>Fe</name>
        <dbReference type="ChEBI" id="CHEBI:18248"/>
    </ligandPart>
</feature>
<gene>
    <name evidence="10" type="ORF">E4U56_003116</name>
</gene>
<dbReference type="Gene3D" id="1.10.630.10">
    <property type="entry name" value="Cytochrome P450"/>
    <property type="match status" value="1"/>
</dbReference>
<dbReference type="GO" id="GO:0004497">
    <property type="term" value="F:monooxygenase activity"/>
    <property type="evidence" value="ECO:0007669"/>
    <property type="project" value="UniProtKB-KW"/>
</dbReference>
<feature type="signal peptide" evidence="9">
    <location>
        <begin position="1"/>
        <end position="19"/>
    </location>
</feature>
<keyword evidence="6 8" id="KW-0503">Monooxygenase</keyword>
<comment type="similarity">
    <text evidence="2 8">Belongs to the cytochrome P450 family.</text>
</comment>
<evidence type="ECO:0000256" key="1">
    <source>
        <dbReference type="ARBA" id="ARBA00001971"/>
    </source>
</evidence>
<keyword evidence="8" id="KW-0560">Oxidoreductase</keyword>
<dbReference type="Proteomes" id="UP000784919">
    <property type="component" value="Unassembled WGS sequence"/>
</dbReference>
<dbReference type="OrthoDB" id="1470350at2759"/>
<evidence type="ECO:0000256" key="4">
    <source>
        <dbReference type="ARBA" id="ARBA00022723"/>
    </source>
</evidence>
<dbReference type="Pfam" id="PF00067">
    <property type="entry name" value="p450"/>
    <property type="match status" value="1"/>
</dbReference>
<name>A0A9P7MPC7_9HYPO</name>
<dbReference type="InterPro" id="IPR001128">
    <property type="entry name" value="Cyt_P450"/>
</dbReference>
<keyword evidence="5 7" id="KW-0408">Iron</keyword>
<keyword evidence="9" id="KW-0732">Signal</keyword>
<dbReference type="GO" id="GO:0016705">
    <property type="term" value="F:oxidoreductase activity, acting on paired donors, with incorporation or reduction of molecular oxygen"/>
    <property type="evidence" value="ECO:0007669"/>
    <property type="project" value="InterPro"/>
</dbReference>
<reference evidence="10" key="1">
    <citation type="journal article" date="2020" name="bioRxiv">
        <title>Whole genome comparisons of ergot fungi reveals the divergence and evolution of species within the genus Claviceps are the result of varying mechanisms driving genome evolution and host range expansion.</title>
        <authorList>
            <person name="Wyka S.A."/>
            <person name="Mondo S.J."/>
            <person name="Liu M."/>
            <person name="Dettman J."/>
            <person name="Nalam V."/>
            <person name="Broders K.D."/>
        </authorList>
    </citation>
    <scope>NUCLEOTIDE SEQUENCE</scope>
    <source>
        <strain evidence="10">CCC 1102</strain>
    </source>
</reference>
<dbReference type="InterPro" id="IPR002403">
    <property type="entry name" value="Cyt_P450_E_grp-IV"/>
</dbReference>